<feature type="domain" description="HTH tetR-type" evidence="5">
    <location>
        <begin position="17"/>
        <end position="77"/>
    </location>
</feature>
<dbReference type="InterPro" id="IPR036271">
    <property type="entry name" value="Tet_transcr_reg_TetR-rel_C_sf"/>
</dbReference>
<dbReference type="InterPro" id="IPR009057">
    <property type="entry name" value="Homeodomain-like_sf"/>
</dbReference>
<dbReference type="Gene3D" id="1.10.357.10">
    <property type="entry name" value="Tetracycline Repressor, domain 2"/>
    <property type="match status" value="1"/>
</dbReference>
<organism evidence="6 7">
    <name type="scientific">Isoptericola hypogeus</name>
    <dbReference type="NCBI Taxonomy" id="300179"/>
    <lineage>
        <taxon>Bacteria</taxon>
        <taxon>Bacillati</taxon>
        <taxon>Actinomycetota</taxon>
        <taxon>Actinomycetes</taxon>
        <taxon>Micrococcales</taxon>
        <taxon>Promicromonosporaceae</taxon>
        <taxon>Isoptericola</taxon>
    </lineage>
</organism>
<keyword evidence="3" id="KW-0804">Transcription</keyword>
<keyword evidence="7" id="KW-1185">Reference proteome</keyword>
<keyword evidence="1" id="KW-0805">Transcription regulation</keyword>
<dbReference type="Pfam" id="PF00440">
    <property type="entry name" value="TetR_N"/>
    <property type="match status" value="1"/>
</dbReference>
<dbReference type="SUPFAM" id="SSF46689">
    <property type="entry name" value="Homeodomain-like"/>
    <property type="match status" value="1"/>
</dbReference>
<evidence type="ECO:0000256" key="2">
    <source>
        <dbReference type="ARBA" id="ARBA00023125"/>
    </source>
</evidence>
<dbReference type="Proteomes" id="UP001501138">
    <property type="component" value="Unassembled WGS sequence"/>
</dbReference>
<evidence type="ECO:0000313" key="6">
    <source>
        <dbReference type="EMBL" id="GAA1741733.1"/>
    </source>
</evidence>
<protein>
    <submittedName>
        <fullName evidence="6">TetR/AcrR family transcriptional regulator</fullName>
    </submittedName>
</protein>
<dbReference type="InterPro" id="IPR050109">
    <property type="entry name" value="HTH-type_TetR-like_transc_reg"/>
</dbReference>
<sequence>MPEKTRATVRGPYRTGIRRREQLVAAAIEVFAEHGYAGGSLRAIAEHAGVSHASLIQHFGSKEGLLTAVLEEWDRRTVQDGLADISGLDYFRRLPEVMAAHQDNRGLLELFTTIAAEASSPLHPAHGFIVRRYATNLATLADHLRQARAAGDIAAMSDAQIDIEVRLVTAALDGIGLQWLLDPSTDVAASVSTYVERAIASWVSGRGDDRR</sequence>
<keyword evidence="2 4" id="KW-0238">DNA-binding</keyword>
<evidence type="ECO:0000256" key="4">
    <source>
        <dbReference type="PROSITE-ProRule" id="PRU00335"/>
    </source>
</evidence>
<dbReference type="PANTHER" id="PTHR30055">
    <property type="entry name" value="HTH-TYPE TRANSCRIPTIONAL REGULATOR RUTR"/>
    <property type="match status" value="1"/>
</dbReference>
<dbReference type="RefSeq" id="WP_344250862.1">
    <property type="nucleotide sequence ID" value="NZ_BAAAPM010000011.1"/>
</dbReference>
<gene>
    <name evidence="6" type="ORF">GCM10009809_41520</name>
</gene>
<dbReference type="PANTHER" id="PTHR30055:SF234">
    <property type="entry name" value="HTH-TYPE TRANSCRIPTIONAL REGULATOR BETI"/>
    <property type="match status" value="1"/>
</dbReference>
<dbReference type="PRINTS" id="PR00455">
    <property type="entry name" value="HTHTETR"/>
</dbReference>
<dbReference type="PROSITE" id="PS50977">
    <property type="entry name" value="HTH_TETR_2"/>
    <property type="match status" value="1"/>
</dbReference>
<dbReference type="SUPFAM" id="SSF48498">
    <property type="entry name" value="Tetracyclin repressor-like, C-terminal domain"/>
    <property type="match status" value="1"/>
</dbReference>
<proteinExistence type="predicted"/>
<dbReference type="InterPro" id="IPR001647">
    <property type="entry name" value="HTH_TetR"/>
</dbReference>
<name>A0ABP4VY99_9MICO</name>
<evidence type="ECO:0000256" key="1">
    <source>
        <dbReference type="ARBA" id="ARBA00023015"/>
    </source>
</evidence>
<evidence type="ECO:0000313" key="7">
    <source>
        <dbReference type="Proteomes" id="UP001501138"/>
    </source>
</evidence>
<evidence type="ECO:0000259" key="5">
    <source>
        <dbReference type="PROSITE" id="PS50977"/>
    </source>
</evidence>
<comment type="caution">
    <text evidence="6">The sequence shown here is derived from an EMBL/GenBank/DDBJ whole genome shotgun (WGS) entry which is preliminary data.</text>
</comment>
<feature type="DNA-binding region" description="H-T-H motif" evidence="4">
    <location>
        <begin position="40"/>
        <end position="59"/>
    </location>
</feature>
<dbReference type="EMBL" id="BAAAPM010000011">
    <property type="protein sequence ID" value="GAA1741733.1"/>
    <property type="molecule type" value="Genomic_DNA"/>
</dbReference>
<evidence type="ECO:0000256" key="3">
    <source>
        <dbReference type="ARBA" id="ARBA00023163"/>
    </source>
</evidence>
<reference evidence="7" key="1">
    <citation type="journal article" date="2019" name="Int. J. Syst. Evol. Microbiol.">
        <title>The Global Catalogue of Microorganisms (GCM) 10K type strain sequencing project: providing services to taxonomists for standard genome sequencing and annotation.</title>
        <authorList>
            <consortium name="The Broad Institute Genomics Platform"/>
            <consortium name="The Broad Institute Genome Sequencing Center for Infectious Disease"/>
            <person name="Wu L."/>
            <person name="Ma J."/>
        </authorList>
    </citation>
    <scope>NUCLEOTIDE SEQUENCE [LARGE SCALE GENOMIC DNA]</scope>
    <source>
        <strain evidence="7">JCM 15589</strain>
    </source>
</reference>
<accession>A0ABP4VY99</accession>